<dbReference type="InterPro" id="IPR012677">
    <property type="entry name" value="Nucleotide-bd_a/b_plait_sf"/>
</dbReference>
<feature type="compositionally biased region" description="Acidic residues" evidence="2">
    <location>
        <begin position="498"/>
        <end position="513"/>
    </location>
</feature>
<dbReference type="SUPFAM" id="SSF54928">
    <property type="entry name" value="RNA-binding domain, RBD"/>
    <property type="match status" value="1"/>
</dbReference>
<dbReference type="Gene3D" id="3.30.70.330">
    <property type="match status" value="1"/>
</dbReference>
<evidence type="ECO:0000256" key="2">
    <source>
        <dbReference type="SAM" id="MobiDB-lite"/>
    </source>
</evidence>
<dbReference type="PANTHER" id="PTHR23216:SF1">
    <property type="entry name" value="NUCLEOLAR AND COILED-BODY PHOSPHOPROTEIN 1"/>
    <property type="match status" value="1"/>
</dbReference>
<feature type="region of interest" description="Disordered" evidence="2">
    <location>
        <begin position="80"/>
        <end position="171"/>
    </location>
</feature>
<evidence type="ECO:0000256" key="1">
    <source>
        <dbReference type="PROSITE-ProRule" id="PRU00176"/>
    </source>
</evidence>
<keyword evidence="5" id="KW-1185">Reference proteome</keyword>
<feature type="compositionally biased region" description="Acidic residues" evidence="2">
    <location>
        <begin position="85"/>
        <end position="97"/>
    </location>
</feature>
<dbReference type="EMBL" id="CAICTM010000352">
    <property type="protein sequence ID" value="CAB9508592.1"/>
    <property type="molecule type" value="Genomic_DNA"/>
</dbReference>
<dbReference type="PROSITE" id="PS50102">
    <property type="entry name" value="RRM"/>
    <property type="match status" value="1"/>
</dbReference>
<protein>
    <recommendedName>
        <fullName evidence="3">RRM domain-containing protein</fullName>
    </recommendedName>
</protein>
<accession>A0A9N8DT69</accession>
<name>A0A9N8DT69_9STRA</name>
<dbReference type="InterPro" id="IPR035979">
    <property type="entry name" value="RBD_domain_sf"/>
</dbReference>
<feature type="compositionally biased region" description="Acidic residues" evidence="2">
    <location>
        <begin position="224"/>
        <end position="234"/>
    </location>
</feature>
<dbReference type="PANTHER" id="PTHR23216">
    <property type="entry name" value="NUCLEOLAR AND COILED-BODY PHOSPHOPROTEIN 1"/>
    <property type="match status" value="1"/>
</dbReference>
<proteinExistence type="predicted"/>
<feature type="region of interest" description="Disordered" evidence="2">
    <location>
        <begin position="223"/>
        <end position="260"/>
    </location>
</feature>
<dbReference type="AlphaFoldDB" id="A0A9N8DT69"/>
<feature type="region of interest" description="Disordered" evidence="2">
    <location>
        <begin position="482"/>
        <end position="513"/>
    </location>
</feature>
<dbReference type="OrthoDB" id="201398at2759"/>
<evidence type="ECO:0000313" key="5">
    <source>
        <dbReference type="Proteomes" id="UP001153069"/>
    </source>
</evidence>
<reference evidence="4" key="1">
    <citation type="submission" date="2020-06" db="EMBL/GenBank/DDBJ databases">
        <authorList>
            <consortium name="Plant Systems Biology data submission"/>
        </authorList>
    </citation>
    <scope>NUCLEOTIDE SEQUENCE</scope>
    <source>
        <strain evidence="4">D6</strain>
    </source>
</reference>
<dbReference type="InterPro" id="IPR039191">
    <property type="entry name" value="Nopp140-like"/>
</dbReference>
<dbReference type="GO" id="GO:0005730">
    <property type="term" value="C:nucleolus"/>
    <property type="evidence" value="ECO:0007669"/>
    <property type="project" value="InterPro"/>
</dbReference>
<organism evidence="4 5">
    <name type="scientific">Seminavis robusta</name>
    <dbReference type="NCBI Taxonomy" id="568900"/>
    <lineage>
        <taxon>Eukaryota</taxon>
        <taxon>Sar</taxon>
        <taxon>Stramenopiles</taxon>
        <taxon>Ochrophyta</taxon>
        <taxon>Bacillariophyta</taxon>
        <taxon>Bacillariophyceae</taxon>
        <taxon>Bacillariophycidae</taxon>
        <taxon>Naviculales</taxon>
        <taxon>Naviculaceae</taxon>
        <taxon>Seminavis</taxon>
    </lineage>
</organism>
<keyword evidence="1" id="KW-0694">RNA-binding</keyword>
<dbReference type="Pfam" id="PF00076">
    <property type="entry name" value="RRM_1"/>
    <property type="match status" value="1"/>
</dbReference>
<feature type="compositionally biased region" description="Basic residues" evidence="2">
    <location>
        <begin position="237"/>
        <end position="256"/>
    </location>
</feature>
<sequence length="802" mass="92567">MHRLGNIRKATTRRSQWIRAWQRSITARESHLLREGSSCHTFPQTKLPIPPSARQTPIAFLAFPKRSFAASTSNAPEISQSLVQDDNDVGSVEDDFSSSDFSDSENSSKSRRKALQVNKSFENDDEDSNSTTSTTTKDSKRDNIQSKKKRPNNRKKKNKRRLNAKKSNSSPDKVVYAELEKLFEEIAPVSVLHTIDAFLFKLEQAKTPKQRQRLVDSVLLKREDDDDEEGDEEDSSKRKKSNHNQQSKKQKKKKKRTPEQQAAYWMQVKIMNFLDLLPLHARPAQSIPSPAKQKERRLRDTASILRHARDKVFAASSHDTSDSGTNNNVMVWSRDRLGRSVKIRTKLHQAQNEKTLQRQAREMALVLAERLPTHRYETLMQFWAKYIDHDSSSSESSTTKTYVKNLFNRIDQKLGGHVHLVAPEFARFFYFDDDDTDGNSSFAYKEPRMVESKKEWDKFKEKFVDRMLALYRRLHKTLPKPKNEEAAYDASLSVSSDVVEEEAEDDDAEEEEEAEQIMEEFVATSLKENENTRQPHPKKKKRAAKKWQRVHLVFDTVAIDHQLHHGGDKEYPFHHDTTVFIDNLPIDITETEVTELFSRCGTLEHVEIFNQRPALDPGPLTATKRRMLAKQARKQRRGGRWTRPRTPVYGMLSFAEEEGARVASQDALRIFGMIVRGHSVRSIRAKDMTRLYIDHMNDDDDDDDDKKKRTGMDVEYSLSQLLNPGLYVSLDISSTNVHRGSQRAVPTSCEIMFPSFEVASEAFERLRSELDVVKESEECSINWMRTPPDAERYWTRELGGVM</sequence>
<gene>
    <name evidence="4" type="ORF">SEMRO_353_G124470.1</name>
</gene>
<evidence type="ECO:0000259" key="3">
    <source>
        <dbReference type="PROSITE" id="PS50102"/>
    </source>
</evidence>
<dbReference type="CDD" id="cd00590">
    <property type="entry name" value="RRM_SF"/>
    <property type="match status" value="1"/>
</dbReference>
<comment type="caution">
    <text evidence="4">The sequence shown here is derived from an EMBL/GenBank/DDBJ whole genome shotgun (WGS) entry which is preliminary data.</text>
</comment>
<dbReference type="Proteomes" id="UP001153069">
    <property type="component" value="Unassembled WGS sequence"/>
</dbReference>
<feature type="domain" description="RRM" evidence="3">
    <location>
        <begin position="577"/>
        <end position="687"/>
    </location>
</feature>
<feature type="compositionally biased region" description="Low complexity" evidence="2">
    <location>
        <begin position="98"/>
        <end position="107"/>
    </location>
</feature>
<feature type="compositionally biased region" description="Basic residues" evidence="2">
    <location>
        <begin position="146"/>
        <end position="164"/>
    </location>
</feature>
<dbReference type="GO" id="GO:0003723">
    <property type="term" value="F:RNA binding"/>
    <property type="evidence" value="ECO:0007669"/>
    <property type="project" value="UniProtKB-UniRule"/>
</dbReference>
<dbReference type="InterPro" id="IPR000504">
    <property type="entry name" value="RRM_dom"/>
</dbReference>
<evidence type="ECO:0000313" key="4">
    <source>
        <dbReference type="EMBL" id="CAB9508592.1"/>
    </source>
</evidence>